<dbReference type="AlphaFoldDB" id="A0A0F9DT14"/>
<dbReference type="GO" id="GO:0004866">
    <property type="term" value="F:endopeptidase inhibitor activity"/>
    <property type="evidence" value="ECO:0007669"/>
    <property type="project" value="InterPro"/>
</dbReference>
<dbReference type="Gene3D" id="2.60.40.10">
    <property type="entry name" value="Immunoglobulins"/>
    <property type="match status" value="1"/>
</dbReference>
<accession>A0A0F9DT14</accession>
<proteinExistence type="predicted"/>
<dbReference type="PANTHER" id="PTHR11412">
    <property type="entry name" value="MACROGLOBULIN / COMPLEMENT"/>
    <property type="match status" value="1"/>
</dbReference>
<dbReference type="Gene3D" id="2.20.130.20">
    <property type="match status" value="1"/>
</dbReference>
<organism evidence="4">
    <name type="scientific">marine sediment metagenome</name>
    <dbReference type="NCBI Taxonomy" id="412755"/>
    <lineage>
        <taxon>unclassified sequences</taxon>
        <taxon>metagenomes</taxon>
        <taxon>ecological metagenomes</taxon>
    </lineage>
</organism>
<dbReference type="InterPro" id="IPR008930">
    <property type="entry name" value="Terpenoid_cyclase/PrenylTrfase"/>
</dbReference>
<feature type="non-terminal residue" evidence="4">
    <location>
        <position position="645"/>
    </location>
</feature>
<protein>
    <recommendedName>
        <fullName evidence="3">Alpha-2-macroglobulin domain-containing protein</fullName>
    </recommendedName>
</protein>
<feature type="domain" description="Alpha-2-macroglobulin" evidence="3">
    <location>
        <begin position="378"/>
        <end position="467"/>
    </location>
</feature>
<keyword evidence="2" id="KW-0882">Thioester bond</keyword>
<comment type="caution">
    <text evidence="4">The sequence shown here is derived from an EMBL/GenBank/DDBJ whole genome shotgun (WGS) entry which is preliminary data.</text>
</comment>
<dbReference type="EMBL" id="LAZR01027679">
    <property type="protein sequence ID" value="KKL64973.1"/>
    <property type="molecule type" value="Genomic_DNA"/>
</dbReference>
<dbReference type="SMART" id="SM01419">
    <property type="entry name" value="Thiol-ester_cl"/>
    <property type="match status" value="1"/>
</dbReference>
<dbReference type="InterPro" id="IPR011626">
    <property type="entry name" value="Alpha-macroglobulin_TED"/>
</dbReference>
<dbReference type="InterPro" id="IPR001599">
    <property type="entry name" value="Macroglobln_a2"/>
</dbReference>
<dbReference type="SUPFAM" id="SSF53067">
    <property type="entry name" value="Actin-like ATPase domain"/>
    <property type="match status" value="1"/>
</dbReference>
<dbReference type="GO" id="GO:0005615">
    <property type="term" value="C:extracellular space"/>
    <property type="evidence" value="ECO:0007669"/>
    <property type="project" value="InterPro"/>
</dbReference>
<dbReference type="InterPro" id="IPR043129">
    <property type="entry name" value="ATPase_NBD"/>
</dbReference>
<dbReference type="InterPro" id="IPR050473">
    <property type="entry name" value="A2M/Complement_sys"/>
</dbReference>
<dbReference type="SUPFAM" id="SSF48239">
    <property type="entry name" value="Terpenoid cyclases/Protein prenyltransferases"/>
    <property type="match status" value="1"/>
</dbReference>
<dbReference type="InterPro" id="IPR013783">
    <property type="entry name" value="Ig-like_fold"/>
</dbReference>
<gene>
    <name evidence="4" type="ORF">LCGC14_2159630</name>
</gene>
<evidence type="ECO:0000256" key="1">
    <source>
        <dbReference type="ARBA" id="ARBA00022729"/>
    </source>
</evidence>
<name>A0A0F9DT14_9ZZZZ</name>
<dbReference type="Pfam" id="PF00207">
    <property type="entry name" value="A2M"/>
    <property type="match status" value="1"/>
</dbReference>
<sequence>NGSLQRKEHSILITSKIRQIDIEIKGKDNARPGEELSFDVNVISEHKHKTLELGCILVDAAARTISGGSIPRPFENIIGSGTHQKNLIYRGTWFQKLSRLRRGLDDFLGDLFESNKGAISTYDLFYLVKFIEKSQMTFKEFIDFHKETLYYLFKEANPDDIIDFIENFIIYHQNEQLDFEKITKNIFKGEKSAETLNKIAKYLPTNLSKGKLDSFNLLRARILVLLINLLLKELKQSVNFSNFTLNCFGSERTFENFCKTMDQWISIIKSIGIDTSSLEKPFKIIKQSFDLKKDSILAESKLRSLILYKKIPIVLTANSKFVNVGFSGEEQPQGVFPTLIGYPKYTSIMTDVGGKDVYEPPEEFSEQKLSIRTFFADTGYWNPRIIVEKGKTTIDLKLPDSITQQDLVIHASSKDCDIGVAKKSIHVNQEFFIQTDLPATLIYGDKITIGAVITNRTENDFPCEISFKANRLKITDPPMVKFQIGPNSMKKVQWEVQAIKAGEIELEFIASTPKFKDIVKRKVFVHPNGDPVEKITQGILNPNSNSWTINVESNEIAHYAFFSIIPDELHGALDGLEAMLKYPYGCVEQTMGCVLSNLLVFEFLKISNQLTERFKGITEEYTLKGLQRLLHFKHDDLGWGWWEND</sequence>
<reference evidence="4" key="1">
    <citation type="journal article" date="2015" name="Nature">
        <title>Complex archaea that bridge the gap between prokaryotes and eukaryotes.</title>
        <authorList>
            <person name="Spang A."/>
            <person name="Saw J.H."/>
            <person name="Jorgensen S.L."/>
            <person name="Zaremba-Niedzwiedzka K."/>
            <person name="Martijn J."/>
            <person name="Lind A.E."/>
            <person name="van Eijk R."/>
            <person name="Schleper C."/>
            <person name="Guy L."/>
            <person name="Ettema T.J."/>
        </authorList>
    </citation>
    <scope>NUCLEOTIDE SEQUENCE</scope>
</reference>
<dbReference type="SMART" id="SM01360">
    <property type="entry name" value="A2M"/>
    <property type="match status" value="1"/>
</dbReference>
<evidence type="ECO:0000313" key="4">
    <source>
        <dbReference type="EMBL" id="KKL64973.1"/>
    </source>
</evidence>
<dbReference type="PANTHER" id="PTHR11412:SF136">
    <property type="entry name" value="CD109 ANTIGEN"/>
    <property type="match status" value="1"/>
</dbReference>
<dbReference type="InterPro" id="IPR047565">
    <property type="entry name" value="Alpha-macroglob_thiol-ester_cl"/>
</dbReference>
<dbReference type="Gene3D" id="1.50.10.20">
    <property type="match status" value="1"/>
</dbReference>
<evidence type="ECO:0000259" key="3">
    <source>
        <dbReference type="SMART" id="SM01360"/>
    </source>
</evidence>
<dbReference type="Pfam" id="PF07678">
    <property type="entry name" value="TED_complement"/>
    <property type="match status" value="1"/>
</dbReference>
<feature type="non-terminal residue" evidence="4">
    <location>
        <position position="1"/>
    </location>
</feature>
<keyword evidence="1" id="KW-0732">Signal</keyword>
<evidence type="ECO:0000256" key="2">
    <source>
        <dbReference type="ARBA" id="ARBA00022966"/>
    </source>
</evidence>